<dbReference type="InterPro" id="IPR012495">
    <property type="entry name" value="TadE-like_dom"/>
</dbReference>
<evidence type="ECO:0000259" key="3">
    <source>
        <dbReference type="Pfam" id="PF07811"/>
    </source>
</evidence>
<dbReference type="InterPro" id="IPR011042">
    <property type="entry name" value="6-blade_b-propeller_TolB-like"/>
</dbReference>
<dbReference type="EMBL" id="CP036343">
    <property type="protein sequence ID" value="QDT89941.1"/>
    <property type="molecule type" value="Genomic_DNA"/>
</dbReference>
<evidence type="ECO:0000256" key="2">
    <source>
        <dbReference type="SAM" id="Phobius"/>
    </source>
</evidence>
<dbReference type="SUPFAM" id="SSF63825">
    <property type="entry name" value="YWTD domain"/>
    <property type="match status" value="1"/>
</dbReference>
<feature type="domain" description="TadE-like" evidence="3">
    <location>
        <begin position="35"/>
        <end position="77"/>
    </location>
</feature>
<feature type="region of interest" description="Disordered" evidence="1">
    <location>
        <begin position="1"/>
        <end position="27"/>
    </location>
</feature>
<dbReference type="KEGG" id="gax:Pan161_15740"/>
<protein>
    <submittedName>
        <fullName evidence="4">TadE-like protein</fullName>
    </submittedName>
</protein>
<feature type="compositionally biased region" description="Low complexity" evidence="1">
    <location>
        <begin position="471"/>
        <end position="484"/>
    </location>
</feature>
<name>A0A517VAA1_9PLAN</name>
<keyword evidence="5" id="KW-1185">Reference proteome</keyword>
<keyword evidence="2" id="KW-0472">Membrane</keyword>
<accession>A0A517VAA1</accession>
<evidence type="ECO:0000313" key="5">
    <source>
        <dbReference type="Proteomes" id="UP000316855"/>
    </source>
</evidence>
<evidence type="ECO:0000313" key="4">
    <source>
        <dbReference type="EMBL" id="QDT89941.1"/>
    </source>
</evidence>
<keyword evidence="2" id="KW-0812">Transmembrane</keyword>
<dbReference type="OrthoDB" id="291585at2"/>
<dbReference type="Pfam" id="PF07811">
    <property type="entry name" value="TadE"/>
    <property type="match status" value="1"/>
</dbReference>
<proteinExistence type="predicted"/>
<dbReference type="AlphaFoldDB" id="A0A517VAA1"/>
<feature type="transmembrane region" description="Helical" evidence="2">
    <location>
        <begin position="39"/>
        <end position="62"/>
    </location>
</feature>
<dbReference type="Proteomes" id="UP000316855">
    <property type="component" value="Chromosome"/>
</dbReference>
<gene>
    <name evidence="4" type="ORF">Pan161_15740</name>
</gene>
<reference evidence="4 5" key="1">
    <citation type="submission" date="2019-02" db="EMBL/GenBank/DDBJ databases">
        <title>Deep-cultivation of Planctomycetes and their phenomic and genomic characterization uncovers novel biology.</title>
        <authorList>
            <person name="Wiegand S."/>
            <person name="Jogler M."/>
            <person name="Boedeker C."/>
            <person name="Pinto D."/>
            <person name="Vollmers J."/>
            <person name="Rivas-Marin E."/>
            <person name="Kohn T."/>
            <person name="Peeters S.H."/>
            <person name="Heuer A."/>
            <person name="Rast P."/>
            <person name="Oberbeckmann S."/>
            <person name="Bunk B."/>
            <person name="Jeske O."/>
            <person name="Meyerdierks A."/>
            <person name="Storesund J.E."/>
            <person name="Kallscheuer N."/>
            <person name="Luecker S."/>
            <person name="Lage O.M."/>
            <person name="Pohl T."/>
            <person name="Merkel B.J."/>
            <person name="Hornburger P."/>
            <person name="Mueller R.-W."/>
            <person name="Bruemmer F."/>
            <person name="Labrenz M."/>
            <person name="Spormann A.M."/>
            <person name="Op den Camp H."/>
            <person name="Overmann J."/>
            <person name="Amann R."/>
            <person name="Jetten M.S.M."/>
            <person name="Mascher T."/>
            <person name="Medema M.H."/>
            <person name="Devos D.P."/>
            <person name="Kaster A.-K."/>
            <person name="Ovreas L."/>
            <person name="Rohde M."/>
            <person name="Galperin M.Y."/>
            <person name="Jogler C."/>
        </authorList>
    </citation>
    <scope>NUCLEOTIDE SEQUENCE [LARGE SCALE GENOMIC DNA]</scope>
    <source>
        <strain evidence="4 5">Pan161</strain>
    </source>
</reference>
<keyword evidence="2" id="KW-1133">Transmembrane helix</keyword>
<organism evidence="4 5">
    <name type="scientific">Gimesia algae</name>
    <dbReference type="NCBI Taxonomy" id="2527971"/>
    <lineage>
        <taxon>Bacteria</taxon>
        <taxon>Pseudomonadati</taxon>
        <taxon>Planctomycetota</taxon>
        <taxon>Planctomycetia</taxon>
        <taxon>Planctomycetales</taxon>
        <taxon>Planctomycetaceae</taxon>
        <taxon>Gimesia</taxon>
    </lineage>
</organism>
<sequence>MEIANGTENDADIQNLRQDKMKNDQLTNKKRQPRGVITVELILTLPILLICVLAMVEFGVLLSQMKQVEFASREGARLAAQQSITALPSSVGDVASRVERVLQTGDISGYCRVILQHNVASAGNPVQTTGPCDCPTPATPDMPSGTNLAAVRVTVCVEMDQLAPDLLATLGFSLSGKRISQTTTWPYREPQTQDYVGNVYVASSIPPGPASISLVDPDTANRSITSSSSTGTGTTPLGPTDILWDATNQQIIYSDLYQQSIVAVDPATGDRTILSSSHPGTPVGSGASLLNITGLALEPSGTLLALTNPFGLIRINPATGDRTVLSSSTVGVGPVWSTGDTVAVNSTGGIYVVGKASFAGVYQVDSITGNRTLVTEDMISTPVTQRMGNPTDAIFDMSDNLLIVGNLNIISVNVTTVSRIQISGIAKGSGSPIVSPQGIAEQDDGTILVSDNALQSIIAIDPTTGDRTEFSGPSTGTGPSYGPGIRDLTIVP</sequence>
<feature type="region of interest" description="Disordered" evidence="1">
    <location>
        <begin position="464"/>
        <end position="492"/>
    </location>
</feature>
<evidence type="ECO:0000256" key="1">
    <source>
        <dbReference type="SAM" id="MobiDB-lite"/>
    </source>
</evidence>
<dbReference type="Gene3D" id="2.120.10.30">
    <property type="entry name" value="TolB, C-terminal domain"/>
    <property type="match status" value="1"/>
</dbReference>